<feature type="chain" id="PRO_5012218590" description="Ig-like domain (Group 3)" evidence="2">
    <location>
        <begin position="28"/>
        <end position="148"/>
    </location>
</feature>
<gene>
    <name evidence="3" type="ORF">SAMN05216276_1028103</name>
</gene>
<dbReference type="Proteomes" id="UP000198282">
    <property type="component" value="Unassembled WGS sequence"/>
</dbReference>
<dbReference type="EMBL" id="FZOD01000028">
    <property type="protein sequence ID" value="SNT21017.1"/>
    <property type="molecule type" value="Genomic_DNA"/>
</dbReference>
<reference evidence="3 4" key="1">
    <citation type="submission" date="2017-06" db="EMBL/GenBank/DDBJ databases">
        <authorList>
            <person name="Kim H.J."/>
            <person name="Triplett B.A."/>
        </authorList>
    </citation>
    <scope>NUCLEOTIDE SEQUENCE [LARGE SCALE GENOMIC DNA]</scope>
    <source>
        <strain evidence="3 4">CGMCC 4.2132</strain>
    </source>
</reference>
<evidence type="ECO:0008006" key="5">
    <source>
        <dbReference type="Google" id="ProtNLM"/>
    </source>
</evidence>
<protein>
    <recommendedName>
        <fullName evidence="5">Ig-like domain (Group 3)</fullName>
    </recommendedName>
</protein>
<dbReference type="RefSeq" id="WP_089209960.1">
    <property type="nucleotide sequence ID" value="NZ_FZOD01000028.1"/>
</dbReference>
<evidence type="ECO:0000256" key="1">
    <source>
        <dbReference type="SAM" id="MobiDB-lite"/>
    </source>
</evidence>
<sequence length="148" mass="15046">MRFAKPLAATVLGMTLIGVPFAGSALADSGYKPAPTKHAAPAKPAKPAKYNSSVTSLRASVSPGEVKQGGSYTVSILARGAADGATATVTSPQGRSYSVTVTGQKASKTLTVASDAELGDKTVTVTVGNKTATAEFTVISTKKHRNHK</sequence>
<keyword evidence="2" id="KW-0732">Signal</keyword>
<organism evidence="3 4">
    <name type="scientific">Streptosporangium subroseum</name>
    <dbReference type="NCBI Taxonomy" id="106412"/>
    <lineage>
        <taxon>Bacteria</taxon>
        <taxon>Bacillati</taxon>
        <taxon>Actinomycetota</taxon>
        <taxon>Actinomycetes</taxon>
        <taxon>Streptosporangiales</taxon>
        <taxon>Streptosporangiaceae</taxon>
        <taxon>Streptosporangium</taxon>
    </lineage>
</organism>
<feature type="compositionally biased region" description="Low complexity" evidence="1">
    <location>
        <begin position="32"/>
        <end position="49"/>
    </location>
</feature>
<keyword evidence="4" id="KW-1185">Reference proteome</keyword>
<feature type="region of interest" description="Disordered" evidence="1">
    <location>
        <begin position="30"/>
        <end position="51"/>
    </location>
</feature>
<evidence type="ECO:0000313" key="4">
    <source>
        <dbReference type="Proteomes" id="UP000198282"/>
    </source>
</evidence>
<proteinExistence type="predicted"/>
<dbReference type="AlphaFoldDB" id="A0A239KRN6"/>
<name>A0A239KRN6_9ACTN</name>
<dbReference type="OrthoDB" id="3531086at2"/>
<evidence type="ECO:0000256" key="2">
    <source>
        <dbReference type="SAM" id="SignalP"/>
    </source>
</evidence>
<evidence type="ECO:0000313" key="3">
    <source>
        <dbReference type="EMBL" id="SNT21017.1"/>
    </source>
</evidence>
<feature type="signal peptide" evidence="2">
    <location>
        <begin position="1"/>
        <end position="27"/>
    </location>
</feature>
<accession>A0A239KRN6</accession>